<dbReference type="FunFam" id="2.40.110.10:FF:000001">
    <property type="entry name" value="Acyl-CoA dehydrogenase, mitochondrial"/>
    <property type="match status" value="1"/>
</dbReference>
<evidence type="ECO:0000256" key="8">
    <source>
        <dbReference type="RuleBase" id="RU362125"/>
    </source>
</evidence>
<feature type="domain" description="Acyl-CoA dehydrogenase/oxidase N-terminal" evidence="11">
    <location>
        <begin position="7"/>
        <end position="119"/>
    </location>
</feature>
<dbReference type="PROSITE" id="PS00073">
    <property type="entry name" value="ACYL_COA_DH_2"/>
    <property type="match status" value="1"/>
</dbReference>
<evidence type="ECO:0000256" key="1">
    <source>
        <dbReference type="ARBA" id="ARBA00001974"/>
    </source>
</evidence>
<dbReference type="OrthoDB" id="9802867at2"/>
<comment type="pathway">
    <text evidence="2">Amino-acid degradation; L-valine degradation.</text>
</comment>
<dbReference type="InterPro" id="IPR009075">
    <property type="entry name" value="AcylCo_DH/oxidase_C"/>
</dbReference>
<evidence type="ECO:0000256" key="6">
    <source>
        <dbReference type="ARBA" id="ARBA00022827"/>
    </source>
</evidence>
<feature type="domain" description="Acyl-CoA dehydrogenase/oxidase C-terminal" evidence="9">
    <location>
        <begin position="230"/>
        <end position="377"/>
    </location>
</feature>
<sequence>MNSIYFTEEHQAFRESLKDFLQKEVVPHIEKWEKTGTIDRFIWEKFGEMGYFGLAYPEAYGGLDLDLFYTVIFLEELQKIKSSGFAAAMWAHSYLAMTHLNAEGDERIKQDYLVPSIAGKKIGALCISEPFGGSDVAGMRTNAVKKGDKYIINGSKTFITNGVYADYYIVAAKTNPELGNKGISIFLMDTNLKGVSAVKLDKLGWRASDTAEIAFDNVEIPAENLMGEEGKGFPYIMQHFALERLIMAINAHARAEYAIDYTIDYMSHREAFGKKISKFQALRHTLVEHATEVEHCKVFNYAAVARLDKGEYVVKEATMAKLKSTKVADETIYSCLQMLGGYGYMEEYPLARLFRDSRLGPIGGGTSEILKEILGKMIIDNQNYEPAVK</sequence>
<keyword evidence="6 8" id="KW-0274">FAD</keyword>
<evidence type="ECO:0000259" key="9">
    <source>
        <dbReference type="Pfam" id="PF00441"/>
    </source>
</evidence>
<evidence type="ECO:0000256" key="5">
    <source>
        <dbReference type="ARBA" id="ARBA00022630"/>
    </source>
</evidence>
<keyword evidence="5 8" id="KW-0285">Flavoprotein</keyword>
<dbReference type="InterPro" id="IPR006091">
    <property type="entry name" value="Acyl-CoA_Oxase/DH_mid-dom"/>
</dbReference>
<dbReference type="GO" id="GO:0050660">
    <property type="term" value="F:flavin adenine dinucleotide binding"/>
    <property type="evidence" value="ECO:0007669"/>
    <property type="project" value="InterPro"/>
</dbReference>
<reference evidence="13" key="1">
    <citation type="submission" date="2016-10" db="EMBL/GenBank/DDBJ databases">
        <authorList>
            <person name="Varghese N."/>
            <person name="Submissions S."/>
        </authorList>
    </citation>
    <scope>NUCLEOTIDE SEQUENCE [LARGE SCALE GENOMIC DNA]</scope>
    <source>
        <strain evidence="13">CGMCC 1.9230</strain>
    </source>
</reference>
<dbReference type="Proteomes" id="UP000236737">
    <property type="component" value="Unassembled WGS sequence"/>
</dbReference>
<dbReference type="GO" id="GO:0009083">
    <property type="term" value="P:branched-chain amino acid catabolic process"/>
    <property type="evidence" value="ECO:0007669"/>
    <property type="project" value="UniProtKB-KW"/>
</dbReference>
<dbReference type="Pfam" id="PF00441">
    <property type="entry name" value="Acyl-CoA_dh_1"/>
    <property type="match status" value="1"/>
</dbReference>
<dbReference type="Gene3D" id="1.10.540.10">
    <property type="entry name" value="Acyl-CoA dehydrogenase/oxidase, N-terminal domain"/>
    <property type="match status" value="1"/>
</dbReference>
<dbReference type="InterPro" id="IPR037069">
    <property type="entry name" value="AcylCoA_DH/ox_N_sf"/>
</dbReference>
<evidence type="ECO:0000256" key="3">
    <source>
        <dbReference type="ARBA" id="ARBA00009347"/>
    </source>
</evidence>
<dbReference type="RefSeq" id="WP_103999658.1">
    <property type="nucleotide sequence ID" value="NZ_FNVP01000005.1"/>
</dbReference>
<proteinExistence type="inferred from homology"/>
<dbReference type="FunFam" id="1.20.140.10:FF:000001">
    <property type="entry name" value="Acyl-CoA dehydrogenase"/>
    <property type="match status" value="1"/>
</dbReference>
<evidence type="ECO:0000313" key="13">
    <source>
        <dbReference type="Proteomes" id="UP000236737"/>
    </source>
</evidence>
<evidence type="ECO:0000256" key="4">
    <source>
        <dbReference type="ARBA" id="ARBA00022456"/>
    </source>
</evidence>
<dbReference type="AlphaFoldDB" id="A0A1H5WY45"/>
<dbReference type="Pfam" id="PF02771">
    <property type="entry name" value="Acyl-CoA_dh_N"/>
    <property type="match status" value="1"/>
</dbReference>
<dbReference type="PANTHER" id="PTHR43884">
    <property type="entry name" value="ACYL-COA DEHYDROGENASE"/>
    <property type="match status" value="1"/>
</dbReference>
<dbReference type="InterPro" id="IPR009100">
    <property type="entry name" value="AcylCoA_DH/oxidase_NM_dom_sf"/>
</dbReference>
<evidence type="ECO:0000259" key="10">
    <source>
        <dbReference type="Pfam" id="PF02770"/>
    </source>
</evidence>
<dbReference type="GO" id="GO:0003995">
    <property type="term" value="F:acyl-CoA dehydrogenase activity"/>
    <property type="evidence" value="ECO:0007669"/>
    <property type="project" value="InterPro"/>
</dbReference>
<dbReference type="GO" id="GO:0033539">
    <property type="term" value="P:fatty acid beta-oxidation using acyl-CoA dehydrogenase"/>
    <property type="evidence" value="ECO:0007669"/>
    <property type="project" value="TreeGrafter"/>
</dbReference>
<evidence type="ECO:0000256" key="7">
    <source>
        <dbReference type="ARBA" id="ARBA00023002"/>
    </source>
</evidence>
<dbReference type="InterPro" id="IPR046373">
    <property type="entry name" value="Acyl-CoA_Oxase/DH_mid-dom_sf"/>
</dbReference>
<dbReference type="PROSITE" id="PS00072">
    <property type="entry name" value="ACYL_COA_DH_1"/>
    <property type="match status" value="1"/>
</dbReference>
<dbReference type="InterPro" id="IPR006089">
    <property type="entry name" value="Acyl-CoA_DH_CS"/>
</dbReference>
<keyword evidence="7 8" id="KW-0560">Oxidoreductase</keyword>
<organism evidence="12 13">
    <name type="scientific">Flavobacterium urumqiense</name>
    <dbReference type="NCBI Taxonomy" id="935224"/>
    <lineage>
        <taxon>Bacteria</taxon>
        <taxon>Pseudomonadati</taxon>
        <taxon>Bacteroidota</taxon>
        <taxon>Flavobacteriia</taxon>
        <taxon>Flavobacteriales</taxon>
        <taxon>Flavobacteriaceae</taxon>
        <taxon>Flavobacterium</taxon>
    </lineage>
</organism>
<dbReference type="InterPro" id="IPR013786">
    <property type="entry name" value="AcylCoA_DH/ox_N"/>
</dbReference>
<keyword evidence="4" id="KW-0101">Branched-chain amino acid catabolism</keyword>
<dbReference type="GO" id="GO:0046359">
    <property type="term" value="P:butyrate catabolic process"/>
    <property type="evidence" value="ECO:0007669"/>
    <property type="project" value="TreeGrafter"/>
</dbReference>
<comment type="similarity">
    <text evidence="3 8">Belongs to the acyl-CoA dehydrogenase family.</text>
</comment>
<dbReference type="SUPFAM" id="SSF56645">
    <property type="entry name" value="Acyl-CoA dehydrogenase NM domain-like"/>
    <property type="match status" value="1"/>
</dbReference>
<protein>
    <submittedName>
        <fullName evidence="12">Acyl-CoA dehydrogenase</fullName>
    </submittedName>
</protein>
<dbReference type="Gene3D" id="1.20.140.10">
    <property type="entry name" value="Butyryl-CoA Dehydrogenase, subunit A, domain 3"/>
    <property type="match status" value="1"/>
</dbReference>
<dbReference type="Gene3D" id="2.40.110.10">
    <property type="entry name" value="Butyryl-CoA Dehydrogenase, subunit A, domain 2"/>
    <property type="match status" value="1"/>
</dbReference>
<evidence type="ECO:0000259" key="11">
    <source>
        <dbReference type="Pfam" id="PF02771"/>
    </source>
</evidence>
<gene>
    <name evidence="12" type="ORF">SAMN04488130_10597</name>
</gene>
<evidence type="ECO:0000313" key="12">
    <source>
        <dbReference type="EMBL" id="SEG04175.1"/>
    </source>
</evidence>
<dbReference type="EMBL" id="FNVP01000005">
    <property type="protein sequence ID" value="SEG04175.1"/>
    <property type="molecule type" value="Genomic_DNA"/>
</dbReference>
<feature type="domain" description="Acyl-CoA oxidase/dehydrogenase middle" evidence="10">
    <location>
        <begin position="124"/>
        <end position="218"/>
    </location>
</feature>
<dbReference type="InterPro" id="IPR036250">
    <property type="entry name" value="AcylCo_DH-like_C"/>
</dbReference>
<dbReference type="Pfam" id="PF02770">
    <property type="entry name" value="Acyl-CoA_dh_M"/>
    <property type="match status" value="1"/>
</dbReference>
<accession>A0A1H5WY45</accession>
<dbReference type="PANTHER" id="PTHR43884:SF12">
    <property type="entry name" value="ISOVALERYL-COA DEHYDROGENASE, MITOCHONDRIAL-RELATED"/>
    <property type="match status" value="1"/>
</dbReference>
<evidence type="ECO:0000256" key="2">
    <source>
        <dbReference type="ARBA" id="ARBA00005109"/>
    </source>
</evidence>
<dbReference type="SUPFAM" id="SSF47203">
    <property type="entry name" value="Acyl-CoA dehydrogenase C-terminal domain-like"/>
    <property type="match status" value="1"/>
</dbReference>
<keyword evidence="13" id="KW-1185">Reference proteome</keyword>
<name>A0A1H5WY45_9FLAO</name>
<comment type="cofactor">
    <cofactor evidence="1 8">
        <name>FAD</name>
        <dbReference type="ChEBI" id="CHEBI:57692"/>
    </cofactor>
</comment>